<evidence type="ECO:0000259" key="2">
    <source>
        <dbReference type="Pfam" id="PF17919"/>
    </source>
</evidence>
<dbReference type="Proteomes" id="UP000646827">
    <property type="component" value="Unassembled WGS sequence"/>
</dbReference>
<feature type="domain" description="Reverse transcriptase/retrotransposon-derived protein RNase H-like" evidence="2">
    <location>
        <begin position="91"/>
        <end position="168"/>
    </location>
</feature>
<dbReference type="GO" id="GO:0003824">
    <property type="term" value="F:catalytic activity"/>
    <property type="evidence" value="ECO:0007669"/>
    <property type="project" value="UniProtKB-KW"/>
</dbReference>
<evidence type="ECO:0000313" key="4">
    <source>
        <dbReference type="Proteomes" id="UP000646827"/>
    </source>
</evidence>
<protein>
    <recommendedName>
        <fullName evidence="2">Reverse transcriptase/retrotransposon-derived protein RNase H-like domain-containing protein</fullName>
    </recommendedName>
</protein>
<gene>
    <name evidence="3" type="ORF">INT45_000414</name>
</gene>
<dbReference type="EMBL" id="JAEPRB010000381">
    <property type="protein sequence ID" value="KAG2216614.1"/>
    <property type="molecule type" value="Genomic_DNA"/>
</dbReference>
<accession>A0A8H7RRS7</accession>
<evidence type="ECO:0000313" key="3">
    <source>
        <dbReference type="EMBL" id="KAG2216614.1"/>
    </source>
</evidence>
<dbReference type="PANTHER" id="PTHR37984">
    <property type="entry name" value="PROTEIN CBG26694"/>
    <property type="match status" value="1"/>
</dbReference>
<sequence>MTRPTHPSSSSYFKIKLLSKVKFLGFLVGSAGIRPDPKKVEVIRNWPVLKTVRDVQKFLGFCAFYHCFLVHLSSTAHPLHRLLHKDTKFIWDSSRQLAFDKLCQAIMKLPTLAFPDPDLPYDLHTDASTFALGAVLVQNGHPVAFASCSLTAPEKNYNTTEQECLAIV</sequence>
<dbReference type="InterPro" id="IPR043502">
    <property type="entry name" value="DNA/RNA_pol_sf"/>
</dbReference>
<dbReference type="InterPro" id="IPR050951">
    <property type="entry name" value="Retrovirus_Pol_polyprotein"/>
</dbReference>
<keyword evidence="4" id="KW-1185">Reference proteome</keyword>
<dbReference type="FunFam" id="3.30.70.270:FF:000020">
    <property type="entry name" value="Transposon Tf2-6 polyprotein-like Protein"/>
    <property type="match status" value="1"/>
</dbReference>
<dbReference type="Pfam" id="PF17919">
    <property type="entry name" value="RT_RNaseH_2"/>
    <property type="match status" value="1"/>
</dbReference>
<dbReference type="OrthoDB" id="2204615at2759"/>
<name>A0A8H7RRS7_9FUNG</name>
<dbReference type="InterPro" id="IPR043128">
    <property type="entry name" value="Rev_trsase/Diguanyl_cyclase"/>
</dbReference>
<proteinExistence type="predicted"/>
<dbReference type="AlphaFoldDB" id="A0A8H7RRS7"/>
<dbReference type="SUPFAM" id="SSF56672">
    <property type="entry name" value="DNA/RNA polymerases"/>
    <property type="match status" value="1"/>
</dbReference>
<comment type="caution">
    <text evidence="3">The sequence shown here is derived from an EMBL/GenBank/DDBJ whole genome shotgun (WGS) entry which is preliminary data.</text>
</comment>
<dbReference type="Gene3D" id="3.30.70.270">
    <property type="match status" value="1"/>
</dbReference>
<keyword evidence="1" id="KW-0511">Multifunctional enzyme</keyword>
<dbReference type="PANTHER" id="PTHR37984:SF5">
    <property type="entry name" value="PROTEIN NYNRIN-LIKE"/>
    <property type="match status" value="1"/>
</dbReference>
<dbReference type="InterPro" id="IPR041577">
    <property type="entry name" value="RT_RNaseH_2"/>
</dbReference>
<evidence type="ECO:0000256" key="1">
    <source>
        <dbReference type="ARBA" id="ARBA00023268"/>
    </source>
</evidence>
<organism evidence="3 4">
    <name type="scientific">Circinella minor</name>
    <dbReference type="NCBI Taxonomy" id="1195481"/>
    <lineage>
        <taxon>Eukaryota</taxon>
        <taxon>Fungi</taxon>
        <taxon>Fungi incertae sedis</taxon>
        <taxon>Mucoromycota</taxon>
        <taxon>Mucoromycotina</taxon>
        <taxon>Mucoromycetes</taxon>
        <taxon>Mucorales</taxon>
        <taxon>Lichtheimiaceae</taxon>
        <taxon>Circinella</taxon>
    </lineage>
</organism>
<reference evidence="3 4" key="1">
    <citation type="submission" date="2020-12" db="EMBL/GenBank/DDBJ databases">
        <title>Metabolic potential, ecology and presence of endohyphal bacteria is reflected in genomic diversity of Mucoromycotina.</title>
        <authorList>
            <person name="Muszewska A."/>
            <person name="Okrasinska A."/>
            <person name="Steczkiewicz K."/>
            <person name="Drgas O."/>
            <person name="Orlowska M."/>
            <person name="Perlinska-Lenart U."/>
            <person name="Aleksandrzak-Piekarczyk T."/>
            <person name="Szatraj K."/>
            <person name="Zielenkiewicz U."/>
            <person name="Pilsyk S."/>
            <person name="Malc E."/>
            <person name="Mieczkowski P."/>
            <person name="Kruszewska J.S."/>
            <person name="Biernat P."/>
            <person name="Pawlowska J."/>
        </authorList>
    </citation>
    <scope>NUCLEOTIDE SEQUENCE [LARGE SCALE GENOMIC DNA]</scope>
    <source>
        <strain evidence="3 4">CBS 142.35</strain>
    </source>
</reference>